<evidence type="ECO:0000256" key="7">
    <source>
        <dbReference type="ARBA" id="ARBA00023461"/>
    </source>
</evidence>
<dbReference type="AlphaFoldDB" id="A0A2M3Z8L6"/>
<dbReference type="EMBL" id="GGFM01004090">
    <property type="protein sequence ID" value="MBW24841.1"/>
    <property type="molecule type" value="Transcribed_RNA"/>
</dbReference>
<sequence>MCYAVLAKFVRRRLVLATIFLLSLSYCMVHLIRKNNRLNLHADFLQSQLLRHKEIVWTKPASLPSANETEEKLSSSCRNSVQGKTLIVDDRGYVCPRSALQQNGCCNDIGRRTLYPCSSCLPNRCCAVYEYCVACCLHPDMRPILEEVLAKANGRQVALYATVVDQFELCLTKCRTNSQSVQNENKYRNPEQKHCYGEINEAWLSSSENDGNKVIPNDT</sequence>
<reference evidence="9" key="1">
    <citation type="submission" date="2018-01" db="EMBL/GenBank/DDBJ databases">
        <title>An insight into the sialome of Amazonian anophelines.</title>
        <authorList>
            <person name="Ribeiro J.M."/>
            <person name="Scarpassa V."/>
            <person name="Calvo E."/>
        </authorList>
    </citation>
    <scope>NUCLEOTIDE SEQUENCE</scope>
    <source>
        <tissue evidence="9">Salivary glands</tissue>
    </source>
</reference>
<dbReference type="Pfam" id="PF10218">
    <property type="entry name" value="SPRING1"/>
    <property type="match status" value="1"/>
</dbReference>
<name>A0A2M3Z8L6_9DIPT</name>
<dbReference type="PANTHER" id="PTHR13481:SF0">
    <property type="entry name" value="SREBP REGULATING GENE PROTEIN"/>
    <property type="match status" value="1"/>
</dbReference>
<evidence type="ECO:0000256" key="2">
    <source>
        <dbReference type="ARBA" id="ARBA00022692"/>
    </source>
</evidence>
<keyword evidence="6" id="KW-0325">Glycoprotein</keyword>
<evidence type="ECO:0000256" key="8">
    <source>
        <dbReference type="ARBA" id="ARBA00023485"/>
    </source>
</evidence>
<evidence type="ECO:0000313" key="9">
    <source>
        <dbReference type="EMBL" id="MBW24841.1"/>
    </source>
</evidence>
<evidence type="ECO:0000256" key="1">
    <source>
        <dbReference type="ARBA" id="ARBA00004194"/>
    </source>
</evidence>
<keyword evidence="4" id="KW-0333">Golgi apparatus</keyword>
<comment type="similarity">
    <text evidence="7">Belongs to the SPRING family.</text>
</comment>
<evidence type="ECO:0000256" key="5">
    <source>
        <dbReference type="ARBA" id="ARBA00023136"/>
    </source>
</evidence>
<protein>
    <recommendedName>
        <fullName evidence="8">SREBP regulating gene protein</fullName>
    </recommendedName>
</protein>
<keyword evidence="2" id="KW-0812">Transmembrane</keyword>
<comment type="subcellular location">
    <subcellularLocation>
        <location evidence="1">Golgi apparatus membrane</location>
        <topology evidence="1">Single-pass membrane protein</topology>
    </subcellularLocation>
</comment>
<dbReference type="GO" id="GO:0000139">
    <property type="term" value="C:Golgi membrane"/>
    <property type="evidence" value="ECO:0007669"/>
    <property type="project" value="UniProtKB-SubCell"/>
</dbReference>
<evidence type="ECO:0000256" key="4">
    <source>
        <dbReference type="ARBA" id="ARBA00023034"/>
    </source>
</evidence>
<dbReference type="InterPro" id="IPR019352">
    <property type="entry name" value="SPRING1"/>
</dbReference>
<evidence type="ECO:0000256" key="6">
    <source>
        <dbReference type="ARBA" id="ARBA00023180"/>
    </source>
</evidence>
<proteinExistence type="inferred from homology"/>
<keyword evidence="3" id="KW-1133">Transmembrane helix</keyword>
<accession>A0A2M3Z8L6</accession>
<evidence type="ECO:0000256" key="3">
    <source>
        <dbReference type="ARBA" id="ARBA00022989"/>
    </source>
</evidence>
<dbReference type="PANTHER" id="PTHR13481">
    <property type="entry name" value="SREBP REGULATING GENE PROTEIN"/>
    <property type="match status" value="1"/>
</dbReference>
<organism evidence="9">
    <name type="scientific">Anopheles braziliensis</name>
    <dbReference type="NCBI Taxonomy" id="58242"/>
    <lineage>
        <taxon>Eukaryota</taxon>
        <taxon>Metazoa</taxon>
        <taxon>Ecdysozoa</taxon>
        <taxon>Arthropoda</taxon>
        <taxon>Hexapoda</taxon>
        <taxon>Insecta</taxon>
        <taxon>Pterygota</taxon>
        <taxon>Neoptera</taxon>
        <taxon>Endopterygota</taxon>
        <taxon>Diptera</taxon>
        <taxon>Nematocera</taxon>
        <taxon>Culicoidea</taxon>
        <taxon>Culicidae</taxon>
        <taxon>Anophelinae</taxon>
        <taxon>Anopheles</taxon>
    </lineage>
</organism>
<keyword evidence="5" id="KW-0472">Membrane</keyword>
<dbReference type="GO" id="GO:2000640">
    <property type="term" value="P:positive regulation of SREBP signaling pathway"/>
    <property type="evidence" value="ECO:0007669"/>
    <property type="project" value="InterPro"/>
</dbReference>